<dbReference type="EMBL" id="JBHSCX010000014">
    <property type="protein sequence ID" value="MFC4362975.1"/>
    <property type="molecule type" value="Genomic_DNA"/>
</dbReference>
<name>A0ABV8V4Z3_9GAMM</name>
<evidence type="ECO:0000313" key="2">
    <source>
        <dbReference type="EMBL" id="MFC4362975.1"/>
    </source>
</evidence>
<organism evidence="2 3">
    <name type="scientific">Simiduia curdlanivorans</name>
    <dbReference type="NCBI Taxonomy" id="1492769"/>
    <lineage>
        <taxon>Bacteria</taxon>
        <taxon>Pseudomonadati</taxon>
        <taxon>Pseudomonadota</taxon>
        <taxon>Gammaproteobacteria</taxon>
        <taxon>Cellvibrionales</taxon>
        <taxon>Cellvibrionaceae</taxon>
        <taxon>Simiduia</taxon>
    </lineage>
</organism>
<protein>
    <submittedName>
        <fullName evidence="2">Beta-ketoacyl synthase chain length factor</fullName>
    </submittedName>
</protein>
<comment type="caution">
    <text evidence="2">The sequence shown here is derived from an EMBL/GenBank/DDBJ whole genome shotgun (WGS) entry which is preliminary data.</text>
</comment>
<feature type="domain" description="Beta-ketoacyl synthase-like N-terminal" evidence="1">
    <location>
        <begin position="32"/>
        <end position="231"/>
    </location>
</feature>
<accession>A0ABV8V4Z3</accession>
<dbReference type="InterPro" id="IPR014030">
    <property type="entry name" value="Ketoacyl_synth_N"/>
</dbReference>
<dbReference type="Pfam" id="PF13723">
    <property type="entry name" value="Ketoacyl-synt_2"/>
    <property type="match status" value="1"/>
</dbReference>
<keyword evidence="3" id="KW-1185">Reference proteome</keyword>
<evidence type="ECO:0000313" key="3">
    <source>
        <dbReference type="Proteomes" id="UP001595840"/>
    </source>
</evidence>
<reference evidence="3" key="1">
    <citation type="journal article" date="2019" name="Int. J. Syst. Evol. Microbiol.">
        <title>The Global Catalogue of Microorganisms (GCM) 10K type strain sequencing project: providing services to taxonomists for standard genome sequencing and annotation.</title>
        <authorList>
            <consortium name="The Broad Institute Genomics Platform"/>
            <consortium name="The Broad Institute Genome Sequencing Center for Infectious Disease"/>
            <person name="Wu L."/>
            <person name="Ma J."/>
        </authorList>
    </citation>
    <scope>NUCLEOTIDE SEQUENCE [LARGE SCALE GENOMIC DNA]</scope>
    <source>
        <strain evidence="3">CECT 8570</strain>
    </source>
</reference>
<proteinExistence type="predicted"/>
<evidence type="ECO:0000259" key="1">
    <source>
        <dbReference type="Pfam" id="PF13723"/>
    </source>
</evidence>
<dbReference type="RefSeq" id="WP_290265352.1">
    <property type="nucleotide sequence ID" value="NZ_JAUFQG010000006.1"/>
</dbReference>
<dbReference type="Proteomes" id="UP001595840">
    <property type="component" value="Unassembled WGS sequence"/>
</dbReference>
<gene>
    <name evidence="2" type="ORF">ACFOX3_11730</name>
</gene>
<sequence length="245" mass="26469">MTESATSPFLTVKIKHWNAWLPGVYGQQACAQWAQGHKALVLGEGPDVSAVPAMLRRRLSGVGRVAAAVVWDLVPEASSMPMVFCSQHGDQDRTLQLLDALGRQEALSPAAFSMSVHNAVAGVLSIAKKAKGAMTALAADEQLLSMGLIEAWGQLQSADEVLLVIYDLPLPEVYQHTDNVIYPYALAMVLSRQEGSPIALGSCDKGSDATVNEPEAVQWLRWFANPHQAAALVVPGQRCCRVWRK</sequence>